<comment type="similarity">
    <text evidence="2">Belongs to the IF-1 family.</text>
</comment>
<keyword evidence="4 6" id="KW-0396">Initiation factor</keyword>
<name>A0A7H0R148_9ROSA</name>
<accession>A0A7H0R148</accession>
<dbReference type="AlphaFoldDB" id="A0A7H0R148"/>
<dbReference type="EMBL" id="MT796626">
    <property type="protein sequence ID" value="QNQ65147.1"/>
    <property type="molecule type" value="Genomic_DNA"/>
</dbReference>
<dbReference type="InterPro" id="IPR004368">
    <property type="entry name" value="TIF_IF1"/>
</dbReference>
<reference evidence="6" key="1">
    <citation type="submission" date="2020-07" db="EMBL/GenBank/DDBJ databases">
        <authorList>
            <person name="Guo Y."/>
            <person name="Lin P."/>
        </authorList>
    </citation>
    <scope>NUCLEOTIDE SEQUENCE</scope>
</reference>
<dbReference type="InterPro" id="IPR012340">
    <property type="entry name" value="NA-bd_OB-fold"/>
</dbReference>
<evidence type="ECO:0000256" key="5">
    <source>
        <dbReference type="ARBA" id="ARBA00022917"/>
    </source>
</evidence>
<dbReference type="SUPFAM" id="SSF50249">
    <property type="entry name" value="Nucleic acid-binding proteins"/>
    <property type="match status" value="1"/>
</dbReference>
<reference evidence="6" key="2">
    <citation type="submission" date="2021-03" db="EMBL/GenBank/DDBJ databases">
        <title>Complete Chloroplast Genome of Potentilla bifurca.</title>
        <authorList>
            <person name="Xx X."/>
        </authorList>
    </citation>
    <scope>NUCLEOTIDE SEQUENCE</scope>
</reference>
<keyword evidence="6" id="KW-0934">Plastid</keyword>
<organism evidence="6">
    <name type="scientific">Sibbaldianthe bifurca</name>
    <dbReference type="NCBI Taxonomy" id="57928"/>
    <lineage>
        <taxon>Eukaryota</taxon>
        <taxon>Viridiplantae</taxon>
        <taxon>Streptophyta</taxon>
        <taxon>Embryophyta</taxon>
        <taxon>Tracheophyta</taxon>
        <taxon>Spermatophyta</taxon>
        <taxon>Magnoliopsida</taxon>
        <taxon>eudicotyledons</taxon>
        <taxon>Gunneridae</taxon>
        <taxon>Pentapetalae</taxon>
        <taxon>rosids</taxon>
        <taxon>fabids</taxon>
        <taxon>Rosales</taxon>
        <taxon>Rosaceae</taxon>
        <taxon>Rosoideae</taxon>
        <taxon>Potentilleae</taxon>
        <taxon>Fragariinae</taxon>
        <taxon>Sibbaldianthe</taxon>
    </lineage>
</organism>
<gene>
    <name evidence="6" type="primary">infA</name>
</gene>
<protein>
    <submittedName>
        <fullName evidence="6">Translation initiation factor 1</fullName>
    </submittedName>
</protein>
<evidence type="ECO:0000256" key="3">
    <source>
        <dbReference type="ARBA" id="ARBA00011599"/>
    </source>
</evidence>
<sequence>MKEQKRIREGLITELCHVSMVCIFRVRLDNENRIRGFASGKVQRNFIHILPINRIKILVRSYDSTKGNRICIFSIFKSKDSKNSKNSKNWVVF</sequence>
<comment type="function">
    <text evidence="1">One of the essential components for the initiation of protein synthesis. Stabilizes the binding of IF-2 and IF-3 on the 30S subunit to which N-formylmethionyl-tRNA(fMet) subsequently binds. Helps modulate mRNA selection, yielding the 30S pre-initiation complex (PIC). Upon addition of the 50S ribosomal subunit IF-1, IF-2 and IF-3 are released leaving the mature 70S translation initiation complex.</text>
</comment>
<keyword evidence="5" id="KW-0648">Protein biosynthesis</keyword>
<evidence type="ECO:0000256" key="1">
    <source>
        <dbReference type="ARBA" id="ARBA00003935"/>
    </source>
</evidence>
<keyword evidence="6" id="KW-0150">Chloroplast</keyword>
<dbReference type="GO" id="GO:0043022">
    <property type="term" value="F:ribosome binding"/>
    <property type="evidence" value="ECO:0007669"/>
    <property type="project" value="TreeGrafter"/>
</dbReference>
<dbReference type="Gene3D" id="2.40.50.140">
    <property type="entry name" value="Nucleic acid-binding proteins"/>
    <property type="match status" value="1"/>
</dbReference>
<comment type="subunit">
    <text evidence="3">Component of the 30S ribosomal translation pre-initiation complex which assembles on the 30S ribosome in the order IF-2 and IF-3, IF-1 and N-formylmethionyl-tRNA(fMet); mRNA recruitment can occur at any time during PIC assembly.</text>
</comment>
<dbReference type="GO" id="GO:0005829">
    <property type="term" value="C:cytosol"/>
    <property type="evidence" value="ECO:0007669"/>
    <property type="project" value="TreeGrafter"/>
</dbReference>
<evidence type="ECO:0000256" key="2">
    <source>
        <dbReference type="ARBA" id="ARBA00010939"/>
    </source>
</evidence>
<geneLocation type="chloroplast" evidence="6"/>
<dbReference type="PANTHER" id="PTHR33370:SF1">
    <property type="entry name" value="TRANSLATION INITIATION FACTOR IF-1, CHLOROPLASTIC"/>
    <property type="match status" value="1"/>
</dbReference>
<dbReference type="PANTHER" id="PTHR33370">
    <property type="entry name" value="TRANSLATION INITIATION FACTOR IF-1, CHLOROPLASTIC"/>
    <property type="match status" value="1"/>
</dbReference>
<evidence type="ECO:0000256" key="4">
    <source>
        <dbReference type="ARBA" id="ARBA00022540"/>
    </source>
</evidence>
<dbReference type="GO" id="GO:0003743">
    <property type="term" value="F:translation initiation factor activity"/>
    <property type="evidence" value="ECO:0007669"/>
    <property type="project" value="UniProtKB-KW"/>
</dbReference>
<evidence type="ECO:0000313" key="6">
    <source>
        <dbReference type="EMBL" id="QNQ65147.1"/>
    </source>
</evidence>
<proteinExistence type="inferred from homology"/>